<keyword evidence="1" id="KW-0472">Membrane</keyword>
<keyword evidence="3" id="KW-1185">Reference proteome</keyword>
<dbReference type="OrthoDB" id="1442535at2"/>
<proteinExistence type="predicted"/>
<accession>A0A4R7F7L8</accession>
<comment type="caution">
    <text evidence="2">The sequence shown here is derived from an EMBL/GenBank/DDBJ whole genome shotgun (WGS) entry which is preliminary data.</text>
</comment>
<feature type="transmembrane region" description="Helical" evidence="1">
    <location>
        <begin position="166"/>
        <end position="185"/>
    </location>
</feature>
<name>A0A4R7F7L8_9FLAO</name>
<feature type="transmembrane region" description="Helical" evidence="1">
    <location>
        <begin position="85"/>
        <end position="107"/>
    </location>
</feature>
<reference evidence="2 3" key="1">
    <citation type="submission" date="2019-03" db="EMBL/GenBank/DDBJ databases">
        <title>Genomic Encyclopedia of Archaeal and Bacterial Type Strains, Phase II (KMG-II): from individual species to whole genera.</title>
        <authorList>
            <person name="Goeker M."/>
        </authorList>
    </citation>
    <scope>NUCLEOTIDE SEQUENCE [LARGE SCALE GENOMIC DNA]</scope>
    <source>
        <strain evidence="2 3">DSM 28213</strain>
    </source>
</reference>
<evidence type="ECO:0000313" key="3">
    <source>
        <dbReference type="Proteomes" id="UP000295215"/>
    </source>
</evidence>
<keyword evidence="1" id="KW-0812">Transmembrane</keyword>
<dbReference type="RefSeq" id="WP_133711899.1">
    <property type="nucleotide sequence ID" value="NZ_SOAG01000005.1"/>
</dbReference>
<evidence type="ECO:0000313" key="2">
    <source>
        <dbReference type="EMBL" id="TDS64204.1"/>
    </source>
</evidence>
<dbReference type="EMBL" id="SOAG01000005">
    <property type="protein sequence ID" value="TDS64204.1"/>
    <property type="molecule type" value="Genomic_DNA"/>
</dbReference>
<dbReference type="AlphaFoldDB" id="A0A4R7F7L8"/>
<protein>
    <submittedName>
        <fullName evidence="2">Uncharacterized protein</fullName>
    </submittedName>
</protein>
<gene>
    <name evidence="2" type="ORF">C8P70_10553</name>
</gene>
<feature type="transmembrane region" description="Helical" evidence="1">
    <location>
        <begin position="134"/>
        <end position="154"/>
    </location>
</feature>
<feature type="transmembrane region" description="Helical" evidence="1">
    <location>
        <begin position="34"/>
        <end position="57"/>
    </location>
</feature>
<evidence type="ECO:0000256" key="1">
    <source>
        <dbReference type="SAM" id="Phobius"/>
    </source>
</evidence>
<dbReference type="Proteomes" id="UP000295215">
    <property type="component" value="Unassembled WGS sequence"/>
</dbReference>
<organism evidence="2 3">
    <name type="scientific">Myroides indicus</name>
    <dbReference type="NCBI Taxonomy" id="1323422"/>
    <lineage>
        <taxon>Bacteria</taxon>
        <taxon>Pseudomonadati</taxon>
        <taxon>Bacteroidota</taxon>
        <taxon>Flavobacteriia</taxon>
        <taxon>Flavobacteriales</taxon>
        <taxon>Flavobacteriaceae</taxon>
        <taxon>Myroides</taxon>
    </lineage>
</organism>
<feature type="transmembrane region" description="Helical" evidence="1">
    <location>
        <begin position="206"/>
        <end position="236"/>
    </location>
</feature>
<sequence length="255" mass="29111">MSNLNEKLSDIRENGYQLSPFNVMSEAFVYFKRSFLLITISLLTVILFLSFISSLFISRYIDADSPDLQEQINGIINLLLQPPYIYYYIIGVTILTALSSVLLAGYLKVNAEISQGKKPSFLTVFKYFVSKKGIYIFLAQLLISSVFSLITFALQLKNLQMVSMAINWLINTLTIFITPLIIFGNQKPLEAIKNSIMVVNKQPVPIILTVVLNYFLVLSGLFFFVIGFLFTLPYLFSIYFTLYKQVIGYIPEEKD</sequence>
<keyword evidence="1" id="KW-1133">Transmembrane helix</keyword>